<dbReference type="InterPro" id="IPR013126">
    <property type="entry name" value="Hsp_70_fam"/>
</dbReference>
<evidence type="ECO:0000313" key="5">
    <source>
        <dbReference type="Proteomes" id="UP000201347"/>
    </source>
</evidence>
<proteinExistence type="inferred from homology"/>
<evidence type="ECO:0000313" key="4">
    <source>
        <dbReference type="EMBL" id="AGS48181.1"/>
    </source>
</evidence>
<accession>S5U9Q3</accession>
<evidence type="ECO:0000256" key="3">
    <source>
        <dbReference type="RuleBase" id="RU003322"/>
    </source>
</evidence>
<dbReference type="OrthoDB" id="5915at10239"/>
<sequence length="539" mass="57818">MDVGIDFGTTFSTLCYSASGAGGCTRVAGSIFVETQVFVPEEGTRYYIGKVAGKLYRDGVVGRLYLNPKRWVGVNAINFSSFMKKLKPAYSVELLSSGAVMIGGIGTGRDIKLSVTDIICLFLRGLIKEAESETGKTVTSAVVTVPADYNSFKRGFIVTALRGLGIPVKAIINEPTAAALYSLAKSGLDDMLIAVFDFGGGTFDVSFVKKKGDILVVVYSAGDNFLGGRDIDLALANTLKKKLSGDVDMGKLLFFVSTIKEDMSNDPSVETHIVPTIKGSEIVRLTEAELTEVVAPFAKKAVKIFSDAMERFLPDRAVAVLTGGSSALVEVRKQIAALPSVASVVYDPVDFRCSVACGAKVYCDCLGGKGSLRLVDTLTNSLSDEVVEFEPSLVFPKGNPIPCSYTTSYSVSTANVVYGVYEGEKNRSYLNELTFRCEYRHGSSGKRTDTVKYDLSLDGTLSVTINGKLGVNEFNTTLPSNVVKSKSYSTGREDTQKEGVGEYCALLNAIRSTSVVPDDVLLGRKVFTDLNIDSTSKTT</sequence>
<organism evidence="4 5">
    <name type="scientific">Blackberry vein banding-associated virus</name>
    <dbReference type="NCBI Taxonomy" id="1381464"/>
    <lineage>
        <taxon>Viruses</taxon>
        <taxon>Riboviria</taxon>
        <taxon>Orthornavirae</taxon>
        <taxon>Kitrinoviricota</taxon>
        <taxon>Alsuviricetes</taxon>
        <taxon>Martellivirales</taxon>
        <taxon>Closteroviridae</taxon>
        <taxon>Ampelovirus</taxon>
        <taxon>Ampelovirus venarubi</taxon>
    </lineage>
</organism>
<dbReference type="EMBL" id="KC904540">
    <property type="protein sequence ID" value="AGS48181.1"/>
    <property type="molecule type" value="Genomic_RNA"/>
</dbReference>
<dbReference type="SUPFAM" id="SSF100920">
    <property type="entry name" value="Heat shock protein 70kD (HSP70), peptide-binding domain"/>
    <property type="match status" value="1"/>
</dbReference>
<dbReference type="InterPro" id="IPR043129">
    <property type="entry name" value="ATPase_NBD"/>
</dbReference>
<reference evidence="4 5" key="1">
    <citation type="journal article" date="2013" name="Virus Res.">
        <title>Molecular characterization and population structure of blackberry vein banding associated virus, new ampelovirus associated with yellow vein disease.</title>
        <authorList>
            <person name="Thekke-Veetil T."/>
            <person name="Aboughanem-Sabanadzovic N."/>
            <person name="Keller K.E."/>
            <person name="Martin R.R."/>
            <person name="Sabanadzovic S."/>
            <person name="Tzanetakis I.E."/>
        </authorList>
    </citation>
    <scope>NUCLEOTIDE SEQUENCE [LARGE SCALE GENOMIC DNA]</scope>
    <source>
        <strain evidence="4">Mississippi1</strain>
    </source>
</reference>
<dbReference type="Pfam" id="PF00012">
    <property type="entry name" value="HSP70"/>
    <property type="match status" value="1"/>
</dbReference>
<dbReference type="Gene3D" id="2.60.34.10">
    <property type="entry name" value="Substrate Binding Domain Of DNAk, Chain A, domain 1"/>
    <property type="match status" value="1"/>
</dbReference>
<keyword evidence="2 3" id="KW-0067">ATP-binding</keyword>
<dbReference type="GeneID" id="16547962"/>
<dbReference type="KEGG" id="vg:16547962"/>
<dbReference type="PRINTS" id="PR00301">
    <property type="entry name" value="HEATSHOCK70"/>
</dbReference>
<evidence type="ECO:0000256" key="2">
    <source>
        <dbReference type="ARBA" id="ARBA00022840"/>
    </source>
</evidence>
<dbReference type="Proteomes" id="UP000201347">
    <property type="component" value="Segment"/>
</dbReference>
<keyword evidence="1 3" id="KW-0547">Nucleotide-binding</keyword>
<keyword evidence="4" id="KW-0346">Stress response</keyword>
<evidence type="ECO:0000256" key="1">
    <source>
        <dbReference type="ARBA" id="ARBA00022741"/>
    </source>
</evidence>
<dbReference type="Gene3D" id="3.90.640.10">
    <property type="entry name" value="Actin, Chain A, domain 4"/>
    <property type="match status" value="1"/>
</dbReference>
<dbReference type="Gene3D" id="3.30.420.40">
    <property type="match status" value="2"/>
</dbReference>
<dbReference type="GO" id="GO:0005524">
    <property type="term" value="F:ATP binding"/>
    <property type="evidence" value="ECO:0007669"/>
    <property type="project" value="UniProtKB-KW"/>
</dbReference>
<dbReference type="InterPro" id="IPR029047">
    <property type="entry name" value="HSP70_peptide-bd_sf"/>
</dbReference>
<dbReference type="RefSeq" id="YP_008411013.1">
    <property type="nucleotide sequence ID" value="NC_022072.1"/>
</dbReference>
<keyword evidence="5" id="KW-1185">Reference proteome</keyword>
<comment type="similarity">
    <text evidence="3">Belongs to the heat shock protein 70 family.</text>
</comment>
<dbReference type="GO" id="GO:0140662">
    <property type="term" value="F:ATP-dependent protein folding chaperone"/>
    <property type="evidence" value="ECO:0007669"/>
    <property type="project" value="InterPro"/>
</dbReference>
<dbReference type="SUPFAM" id="SSF53067">
    <property type="entry name" value="Actin-like ATPase domain"/>
    <property type="match status" value="2"/>
</dbReference>
<dbReference type="PANTHER" id="PTHR19375">
    <property type="entry name" value="HEAT SHOCK PROTEIN 70KDA"/>
    <property type="match status" value="1"/>
</dbReference>
<protein>
    <submittedName>
        <fullName evidence="4">Heat shock protein 70-like protein</fullName>
    </submittedName>
</protein>
<name>S5U9Q3_9CLOS</name>